<name>A0A9P4NXA6_9PEZI</name>
<dbReference type="InterPro" id="IPR003819">
    <property type="entry name" value="TauD/TfdA-like"/>
</dbReference>
<protein>
    <recommendedName>
        <fullName evidence="16">Trimethyllysine dioxygenase</fullName>
        <ecNumber evidence="5">1.14.11.8</ecNumber>
    </recommendedName>
    <alternativeName>
        <fullName evidence="12">Epsilon-trimethyllysine 2-oxoglutarate dioxygenase</fullName>
    </alternativeName>
    <alternativeName>
        <fullName evidence="11">TML hydroxylase</fullName>
    </alternativeName>
    <alternativeName>
        <fullName evidence="13">TML-alpha-ketoglutarate dioxygenase</fullName>
    </alternativeName>
</protein>
<dbReference type="InterPro" id="IPR010376">
    <property type="entry name" value="GBBH-like_N"/>
</dbReference>
<dbReference type="EMBL" id="MU007021">
    <property type="protein sequence ID" value="KAF2433377.1"/>
    <property type="molecule type" value="Genomic_DNA"/>
</dbReference>
<evidence type="ECO:0000256" key="7">
    <source>
        <dbReference type="ARBA" id="ARBA00022873"/>
    </source>
</evidence>
<comment type="catalytic activity">
    <reaction evidence="15">
        <text>N(6),N(6),N(6)-trimethyl-L-lysine + 2-oxoglutarate + O2 = (3S)-3-hydroxy-N(6),N(6),N(6)-trimethyl-L-lysine + succinate + CO2</text>
        <dbReference type="Rhea" id="RHEA:14181"/>
        <dbReference type="ChEBI" id="CHEBI:15379"/>
        <dbReference type="ChEBI" id="CHEBI:16526"/>
        <dbReference type="ChEBI" id="CHEBI:16810"/>
        <dbReference type="ChEBI" id="CHEBI:30031"/>
        <dbReference type="ChEBI" id="CHEBI:58100"/>
        <dbReference type="ChEBI" id="CHEBI:141499"/>
        <dbReference type="EC" id="1.14.11.8"/>
    </reaction>
</comment>
<feature type="domain" description="TauD/TfdA-like" evidence="17">
    <location>
        <begin position="105"/>
        <end position="341"/>
    </location>
</feature>
<evidence type="ECO:0000256" key="4">
    <source>
        <dbReference type="ARBA" id="ARBA00008654"/>
    </source>
</evidence>
<comment type="caution">
    <text evidence="19">The sequence shown here is derived from an EMBL/GenBank/DDBJ whole genome shotgun (WGS) entry which is preliminary data.</text>
</comment>
<keyword evidence="20" id="KW-1185">Reference proteome</keyword>
<dbReference type="Gene3D" id="3.30.2020.30">
    <property type="match status" value="1"/>
</dbReference>
<keyword evidence="10" id="KW-0408">Iron</keyword>
<keyword evidence="6" id="KW-0479">Metal-binding</keyword>
<evidence type="ECO:0000256" key="16">
    <source>
        <dbReference type="ARBA" id="ARBA00071191"/>
    </source>
</evidence>
<dbReference type="EC" id="1.14.11.8" evidence="5"/>
<dbReference type="InterPro" id="IPR012776">
    <property type="entry name" value="Trimethyllysine_dOase"/>
</dbReference>
<evidence type="ECO:0000256" key="15">
    <source>
        <dbReference type="ARBA" id="ARBA00049334"/>
    </source>
</evidence>
<evidence type="ECO:0000256" key="11">
    <source>
        <dbReference type="ARBA" id="ARBA00030363"/>
    </source>
</evidence>
<dbReference type="InterPro" id="IPR038492">
    <property type="entry name" value="GBBH-like_N_sf"/>
</dbReference>
<comment type="similarity">
    <text evidence="4">Belongs to the gamma-BBH/TMLD family.</text>
</comment>
<comment type="cofactor">
    <cofactor evidence="1">
        <name>Fe(2+)</name>
        <dbReference type="ChEBI" id="CHEBI:29033"/>
    </cofactor>
</comment>
<dbReference type="NCBIfam" id="TIGR02410">
    <property type="entry name" value="carnitine_TMLD"/>
    <property type="match status" value="1"/>
</dbReference>
<keyword evidence="9" id="KW-0560">Oxidoreductase</keyword>
<evidence type="ECO:0000313" key="20">
    <source>
        <dbReference type="Proteomes" id="UP000800235"/>
    </source>
</evidence>
<comment type="function">
    <text evidence="14">Converts trimethyllysine (TML) into hydroxytrimethyllysine (HTML).</text>
</comment>
<evidence type="ECO:0000256" key="3">
    <source>
        <dbReference type="ARBA" id="ARBA00005022"/>
    </source>
</evidence>
<dbReference type="Proteomes" id="UP000800235">
    <property type="component" value="Unassembled WGS sequence"/>
</dbReference>
<dbReference type="GO" id="GO:0050353">
    <property type="term" value="F:trimethyllysine dioxygenase activity"/>
    <property type="evidence" value="ECO:0007669"/>
    <property type="project" value="UniProtKB-EC"/>
</dbReference>
<dbReference type="OrthoDB" id="408743at2759"/>
<keyword evidence="8 19" id="KW-0223">Dioxygenase</keyword>
<evidence type="ECO:0000256" key="5">
    <source>
        <dbReference type="ARBA" id="ARBA00012267"/>
    </source>
</evidence>
<dbReference type="PANTHER" id="PTHR10696">
    <property type="entry name" value="GAMMA-BUTYROBETAINE HYDROXYLASE-RELATED"/>
    <property type="match status" value="1"/>
</dbReference>
<accession>A0A9P4NXA6</accession>
<reference evidence="19" key="1">
    <citation type="journal article" date="2020" name="Stud. Mycol.">
        <title>101 Dothideomycetes genomes: a test case for predicting lifestyles and emergence of pathogens.</title>
        <authorList>
            <person name="Haridas S."/>
            <person name="Albert R."/>
            <person name="Binder M."/>
            <person name="Bloem J."/>
            <person name="Labutti K."/>
            <person name="Salamov A."/>
            <person name="Andreopoulos B."/>
            <person name="Baker S."/>
            <person name="Barry K."/>
            <person name="Bills G."/>
            <person name="Bluhm B."/>
            <person name="Cannon C."/>
            <person name="Castanera R."/>
            <person name="Culley D."/>
            <person name="Daum C."/>
            <person name="Ezra D."/>
            <person name="Gonzalez J."/>
            <person name="Henrissat B."/>
            <person name="Kuo A."/>
            <person name="Liang C."/>
            <person name="Lipzen A."/>
            <person name="Lutzoni F."/>
            <person name="Magnuson J."/>
            <person name="Mondo S."/>
            <person name="Nolan M."/>
            <person name="Ohm R."/>
            <person name="Pangilinan J."/>
            <person name="Park H.-J."/>
            <person name="Ramirez L."/>
            <person name="Alfaro M."/>
            <person name="Sun H."/>
            <person name="Tritt A."/>
            <person name="Yoshinaga Y."/>
            <person name="Zwiers L.-H."/>
            <person name="Turgeon B."/>
            <person name="Goodwin S."/>
            <person name="Spatafora J."/>
            <person name="Crous P."/>
            <person name="Grigoriev I."/>
        </authorList>
    </citation>
    <scope>NUCLEOTIDE SEQUENCE</scope>
    <source>
        <strain evidence="19">CBS 130266</strain>
    </source>
</reference>
<dbReference type="GO" id="GO:0005506">
    <property type="term" value="F:iron ion binding"/>
    <property type="evidence" value="ECO:0007669"/>
    <property type="project" value="InterPro"/>
</dbReference>
<dbReference type="PANTHER" id="PTHR10696:SF51">
    <property type="entry name" value="TRIMETHYLLYSINE DIOXYGENASE, MITOCHONDRIAL"/>
    <property type="match status" value="1"/>
</dbReference>
<comment type="cofactor">
    <cofactor evidence="2">
        <name>L-ascorbate</name>
        <dbReference type="ChEBI" id="CHEBI:38290"/>
    </cofactor>
</comment>
<dbReference type="InterPro" id="IPR050411">
    <property type="entry name" value="AlphaKG_dependent_hydroxylases"/>
</dbReference>
<evidence type="ECO:0000256" key="10">
    <source>
        <dbReference type="ARBA" id="ARBA00023004"/>
    </source>
</evidence>
<comment type="pathway">
    <text evidence="3">Amine and polyamine biosynthesis; carnitine biosynthesis.</text>
</comment>
<evidence type="ECO:0000259" key="18">
    <source>
        <dbReference type="Pfam" id="PF06155"/>
    </source>
</evidence>
<evidence type="ECO:0000256" key="12">
    <source>
        <dbReference type="ARBA" id="ARBA00031778"/>
    </source>
</evidence>
<sequence length="366" mass="41939">MYVNVPEIWLRDHCHCEKCFHPSTKQRLIETFDEIPADISIAPNGLFEDAGMFRITWNNGHQSSYDKGWLQARFDSTNSSRSVERQGLVELSLWAAKDIKDKPPAIDYDEIMASDDGVKDWTRLVRQYGFCYVDNCPPSPEATQSLLERIAFIRHTHYGGFYDFTADLSKGDTAYTQLGIGAHTDNTYFTEPAGLQLFHMLSHTDGEGGVSQLVDGFAAAQLLREEEPRAYDILSRYCVFSHASGNDTSSIQPIRSKPVLDHDGCGHLLQVRWNTTDRARIDCTVDQLQSWYDAARKWTDILKRIEYWEPLRPGRPLIFDNWRVLHGRSAFTGKRRMCGGYINRDDFISRFKMTNYGREQTISPVA</sequence>
<evidence type="ECO:0000256" key="13">
    <source>
        <dbReference type="ARBA" id="ARBA00032283"/>
    </source>
</evidence>
<dbReference type="AlphaFoldDB" id="A0A9P4NXA6"/>
<dbReference type="FunFam" id="3.30.2020.30:FF:000002">
    <property type="entry name" value="Putative gamma-butyrobetaine dioxygenase"/>
    <property type="match status" value="1"/>
</dbReference>
<dbReference type="Gene3D" id="3.60.130.10">
    <property type="entry name" value="Clavaminate synthase-like"/>
    <property type="match status" value="1"/>
</dbReference>
<keyword evidence="7" id="KW-0124">Carnitine biosynthesis</keyword>
<dbReference type="Pfam" id="PF02668">
    <property type="entry name" value="TauD"/>
    <property type="match status" value="1"/>
</dbReference>
<dbReference type="Pfam" id="PF06155">
    <property type="entry name" value="GBBH-like_N"/>
    <property type="match status" value="1"/>
</dbReference>
<dbReference type="FunFam" id="3.60.130.10:FF:000001">
    <property type="entry name" value="Trimethyllysine dioxygenase, mitochondrial"/>
    <property type="match status" value="1"/>
</dbReference>
<dbReference type="InterPro" id="IPR042098">
    <property type="entry name" value="TauD-like_sf"/>
</dbReference>
<organism evidence="19 20">
    <name type="scientific">Tothia fuscella</name>
    <dbReference type="NCBI Taxonomy" id="1048955"/>
    <lineage>
        <taxon>Eukaryota</taxon>
        <taxon>Fungi</taxon>
        <taxon>Dikarya</taxon>
        <taxon>Ascomycota</taxon>
        <taxon>Pezizomycotina</taxon>
        <taxon>Dothideomycetes</taxon>
        <taxon>Pleosporomycetidae</taxon>
        <taxon>Venturiales</taxon>
        <taxon>Cylindrosympodiaceae</taxon>
        <taxon>Tothia</taxon>
    </lineage>
</organism>
<dbReference type="CDD" id="cd00250">
    <property type="entry name" value="CAS_like"/>
    <property type="match status" value="1"/>
</dbReference>
<evidence type="ECO:0000256" key="2">
    <source>
        <dbReference type="ARBA" id="ARBA00001961"/>
    </source>
</evidence>
<dbReference type="GO" id="GO:0005739">
    <property type="term" value="C:mitochondrion"/>
    <property type="evidence" value="ECO:0007669"/>
    <property type="project" value="TreeGrafter"/>
</dbReference>
<gene>
    <name evidence="19" type="ORF">EJ08DRAFT_583844</name>
</gene>
<evidence type="ECO:0000256" key="6">
    <source>
        <dbReference type="ARBA" id="ARBA00022723"/>
    </source>
</evidence>
<evidence type="ECO:0000256" key="1">
    <source>
        <dbReference type="ARBA" id="ARBA00001954"/>
    </source>
</evidence>
<evidence type="ECO:0000256" key="8">
    <source>
        <dbReference type="ARBA" id="ARBA00022964"/>
    </source>
</evidence>
<evidence type="ECO:0000259" key="17">
    <source>
        <dbReference type="Pfam" id="PF02668"/>
    </source>
</evidence>
<evidence type="ECO:0000256" key="14">
    <source>
        <dbReference type="ARBA" id="ARBA00046008"/>
    </source>
</evidence>
<proteinExistence type="inferred from homology"/>
<dbReference type="GO" id="GO:0045329">
    <property type="term" value="P:carnitine biosynthetic process"/>
    <property type="evidence" value="ECO:0007669"/>
    <property type="project" value="UniProtKB-KW"/>
</dbReference>
<evidence type="ECO:0000256" key="9">
    <source>
        <dbReference type="ARBA" id="ARBA00023002"/>
    </source>
</evidence>
<feature type="domain" description="Gamma-butyrobetaine hydroxylase-like N-terminal" evidence="18">
    <location>
        <begin position="5"/>
        <end position="70"/>
    </location>
</feature>
<dbReference type="SUPFAM" id="SSF51197">
    <property type="entry name" value="Clavaminate synthase-like"/>
    <property type="match status" value="1"/>
</dbReference>
<evidence type="ECO:0000313" key="19">
    <source>
        <dbReference type="EMBL" id="KAF2433377.1"/>
    </source>
</evidence>